<evidence type="ECO:0000256" key="1">
    <source>
        <dbReference type="SAM" id="MobiDB-lite"/>
    </source>
</evidence>
<evidence type="ECO:0000313" key="3">
    <source>
        <dbReference type="Proteomes" id="UP001174936"/>
    </source>
</evidence>
<organism evidence="2 3">
    <name type="scientific">Cercophora newfieldiana</name>
    <dbReference type="NCBI Taxonomy" id="92897"/>
    <lineage>
        <taxon>Eukaryota</taxon>
        <taxon>Fungi</taxon>
        <taxon>Dikarya</taxon>
        <taxon>Ascomycota</taxon>
        <taxon>Pezizomycotina</taxon>
        <taxon>Sordariomycetes</taxon>
        <taxon>Sordariomycetidae</taxon>
        <taxon>Sordariales</taxon>
        <taxon>Lasiosphaeriaceae</taxon>
        <taxon>Cercophora</taxon>
    </lineage>
</organism>
<sequence length="153" mass="16883">MTISHAIYKSLAIEQAEGARARVRRPSRHILSCNFPPSSSVASLLFHGLRGRAVVPSPLRNINCNAERDESSCPHSLSALRPSQWQGDKLGPEPASSIRVSFSTSNVRKHPYSSKGTPANYSGNMPVPTQPTQYHEDNMELFGEEIGRPSYEH</sequence>
<feature type="compositionally biased region" description="Polar residues" evidence="1">
    <location>
        <begin position="114"/>
        <end position="123"/>
    </location>
</feature>
<reference evidence="2" key="1">
    <citation type="submission" date="2023-06" db="EMBL/GenBank/DDBJ databases">
        <title>Genome-scale phylogeny and comparative genomics of the fungal order Sordariales.</title>
        <authorList>
            <consortium name="Lawrence Berkeley National Laboratory"/>
            <person name="Hensen N."/>
            <person name="Bonometti L."/>
            <person name="Westerberg I."/>
            <person name="Brannstrom I.O."/>
            <person name="Guillou S."/>
            <person name="Cros-Aarteil S."/>
            <person name="Calhoun S."/>
            <person name="Haridas S."/>
            <person name="Kuo A."/>
            <person name="Mondo S."/>
            <person name="Pangilinan J."/>
            <person name="Riley R."/>
            <person name="Labutti K."/>
            <person name="Andreopoulos B."/>
            <person name="Lipzen A."/>
            <person name="Chen C."/>
            <person name="Yanf M."/>
            <person name="Daum C."/>
            <person name="Ng V."/>
            <person name="Clum A."/>
            <person name="Steindorff A."/>
            <person name="Ohm R."/>
            <person name="Martin F."/>
            <person name="Silar P."/>
            <person name="Natvig D."/>
            <person name="Lalanne C."/>
            <person name="Gautier V."/>
            <person name="Ament-Velasquez S.L."/>
            <person name="Kruys A."/>
            <person name="Hutchinson M.I."/>
            <person name="Powell A.J."/>
            <person name="Barry K."/>
            <person name="Miller A.N."/>
            <person name="Grigoriev I.V."/>
            <person name="Debuchy R."/>
            <person name="Gladieux P."/>
            <person name="Thoren M.H."/>
            <person name="Johannesson H."/>
        </authorList>
    </citation>
    <scope>NUCLEOTIDE SEQUENCE</scope>
    <source>
        <strain evidence="2">SMH2532-1</strain>
    </source>
</reference>
<feature type="region of interest" description="Disordered" evidence="1">
    <location>
        <begin position="66"/>
        <end position="135"/>
    </location>
</feature>
<dbReference type="AlphaFoldDB" id="A0AA40CZV2"/>
<name>A0AA40CZV2_9PEZI</name>
<dbReference type="EMBL" id="JAULSV010000001">
    <property type="protein sequence ID" value="KAK0655159.1"/>
    <property type="molecule type" value="Genomic_DNA"/>
</dbReference>
<gene>
    <name evidence="2" type="ORF">B0T16DRAFT_384111</name>
</gene>
<comment type="caution">
    <text evidence="2">The sequence shown here is derived from an EMBL/GenBank/DDBJ whole genome shotgun (WGS) entry which is preliminary data.</text>
</comment>
<keyword evidence="3" id="KW-1185">Reference proteome</keyword>
<dbReference type="Proteomes" id="UP001174936">
    <property type="component" value="Unassembled WGS sequence"/>
</dbReference>
<accession>A0AA40CZV2</accession>
<protein>
    <submittedName>
        <fullName evidence="2">Uncharacterized protein</fullName>
    </submittedName>
</protein>
<proteinExistence type="predicted"/>
<evidence type="ECO:0000313" key="2">
    <source>
        <dbReference type="EMBL" id="KAK0655159.1"/>
    </source>
</evidence>